<gene>
    <name evidence="2" type="ORF">QTN47_12595</name>
</gene>
<accession>A0ABV3ZEN7</accession>
<reference evidence="2 3" key="1">
    <citation type="submission" date="2023-07" db="EMBL/GenBank/DDBJ databases">
        <authorList>
            <person name="Lian W.-H."/>
        </authorList>
    </citation>
    <scope>NUCLEOTIDE SEQUENCE [LARGE SCALE GENOMIC DNA]</scope>
    <source>
        <strain evidence="2 3">SYSU DXS3180</strain>
    </source>
</reference>
<evidence type="ECO:0000313" key="3">
    <source>
        <dbReference type="Proteomes" id="UP001560573"/>
    </source>
</evidence>
<proteinExistence type="predicted"/>
<organism evidence="2 3">
    <name type="scientific">Danxiaibacter flavus</name>
    <dbReference type="NCBI Taxonomy" id="3049108"/>
    <lineage>
        <taxon>Bacteria</taxon>
        <taxon>Pseudomonadati</taxon>
        <taxon>Bacteroidota</taxon>
        <taxon>Chitinophagia</taxon>
        <taxon>Chitinophagales</taxon>
        <taxon>Chitinophagaceae</taxon>
        <taxon>Danxiaibacter</taxon>
    </lineage>
</organism>
<keyword evidence="1" id="KW-0812">Transmembrane</keyword>
<feature type="transmembrane region" description="Helical" evidence="1">
    <location>
        <begin position="32"/>
        <end position="50"/>
    </location>
</feature>
<keyword evidence="1" id="KW-1133">Transmembrane helix</keyword>
<sequence>MKIKISVALIGLACIALITTVVKLGSLTGTEITVILATICVSLIGGFHLLDENGDTKGPTN</sequence>
<name>A0ABV3ZEN7_9BACT</name>
<comment type="caution">
    <text evidence="2">The sequence shown here is derived from an EMBL/GenBank/DDBJ whole genome shotgun (WGS) entry which is preliminary data.</text>
</comment>
<dbReference type="Proteomes" id="UP001560573">
    <property type="component" value="Unassembled WGS sequence"/>
</dbReference>
<evidence type="ECO:0000256" key="1">
    <source>
        <dbReference type="SAM" id="Phobius"/>
    </source>
</evidence>
<evidence type="ECO:0000313" key="2">
    <source>
        <dbReference type="EMBL" id="MEX6688344.1"/>
    </source>
</evidence>
<dbReference type="RefSeq" id="WP_369329752.1">
    <property type="nucleotide sequence ID" value="NZ_JAULBC010000003.1"/>
</dbReference>
<feature type="transmembrane region" description="Helical" evidence="1">
    <location>
        <begin position="7"/>
        <end position="26"/>
    </location>
</feature>
<dbReference type="EMBL" id="JAULBC010000003">
    <property type="protein sequence ID" value="MEX6688344.1"/>
    <property type="molecule type" value="Genomic_DNA"/>
</dbReference>
<keyword evidence="1" id="KW-0472">Membrane</keyword>
<keyword evidence="3" id="KW-1185">Reference proteome</keyword>
<protein>
    <submittedName>
        <fullName evidence="2">Uncharacterized protein</fullName>
    </submittedName>
</protein>